<dbReference type="PRINTS" id="PR00382">
    <property type="entry name" value="LIPIDTRNSFER"/>
</dbReference>
<comment type="similarity">
    <text evidence="1">Belongs to the plant LTP family.</text>
</comment>
<feature type="non-terminal residue" evidence="2">
    <location>
        <position position="1"/>
    </location>
</feature>
<comment type="caution">
    <text evidence="2">The sequence shown here is derived from an EMBL/GenBank/DDBJ whole genome shotgun (WGS) entry which is preliminary data.</text>
</comment>
<dbReference type="SUPFAM" id="SSF47699">
    <property type="entry name" value="Bifunctional inhibitor/lipid-transfer protein/seed storage 2S albumin"/>
    <property type="match status" value="1"/>
</dbReference>
<dbReference type="InterPro" id="IPR036312">
    <property type="entry name" value="Bifun_inhib/LTP/seed_sf"/>
</dbReference>
<keyword evidence="3" id="KW-1185">Reference proteome</keyword>
<protein>
    <recommendedName>
        <fullName evidence="4">Bifunctional inhibitor/plant lipid transfer protein/seed storage helical domain-containing protein</fullName>
    </recommendedName>
</protein>
<name>A0ABQ7CYS4_BRACR</name>
<sequence>SVDSAISCGIVTISLAPCANYLSKGGVFPAPCCDGVIKLNGVVQTTPAGPSTSMQMPTVRKDHCWSQPKFRLQPSWTEPCHLKKNLSIGLGHHVLFGI</sequence>
<proteinExistence type="inferred from homology"/>
<dbReference type="InterPro" id="IPR000528">
    <property type="entry name" value="Plant_nsLTP"/>
</dbReference>
<evidence type="ECO:0000313" key="2">
    <source>
        <dbReference type="EMBL" id="KAF3565101.1"/>
    </source>
</evidence>
<dbReference type="EMBL" id="QGKV02000759">
    <property type="protein sequence ID" value="KAF3565101.1"/>
    <property type="molecule type" value="Genomic_DNA"/>
</dbReference>
<evidence type="ECO:0000256" key="1">
    <source>
        <dbReference type="ARBA" id="ARBA00009748"/>
    </source>
</evidence>
<dbReference type="Proteomes" id="UP000266723">
    <property type="component" value="Unassembled WGS sequence"/>
</dbReference>
<evidence type="ECO:0008006" key="4">
    <source>
        <dbReference type="Google" id="ProtNLM"/>
    </source>
</evidence>
<evidence type="ECO:0000313" key="3">
    <source>
        <dbReference type="Proteomes" id="UP000266723"/>
    </source>
</evidence>
<accession>A0ABQ7CYS4</accession>
<organism evidence="2 3">
    <name type="scientific">Brassica cretica</name>
    <name type="common">Mustard</name>
    <dbReference type="NCBI Taxonomy" id="69181"/>
    <lineage>
        <taxon>Eukaryota</taxon>
        <taxon>Viridiplantae</taxon>
        <taxon>Streptophyta</taxon>
        <taxon>Embryophyta</taxon>
        <taxon>Tracheophyta</taxon>
        <taxon>Spermatophyta</taxon>
        <taxon>Magnoliopsida</taxon>
        <taxon>eudicotyledons</taxon>
        <taxon>Gunneridae</taxon>
        <taxon>Pentapetalae</taxon>
        <taxon>rosids</taxon>
        <taxon>malvids</taxon>
        <taxon>Brassicales</taxon>
        <taxon>Brassicaceae</taxon>
        <taxon>Brassiceae</taxon>
        <taxon>Brassica</taxon>
    </lineage>
</organism>
<reference evidence="2 3" key="1">
    <citation type="journal article" date="2020" name="BMC Genomics">
        <title>Intraspecific diversification of the crop wild relative Brassica cretica Lam. using demographic model selection.</title>
        <authorList>
            <person name="Kioukis A."/>
            <person name="Michalopoulou V.A."/>
            <person name="Briers L."/>
            <person name="Pirintsos S."/>
            <person name="Studholme D.J."/>
            <person name="Pavlidis P."/>
            <person name="Sarris P.F."/>
        </authorList>
    </citation>
    <scope>NUCLEOTIDE SEQUENCE [LARGE SCALE GENOMIC DNA]</scope>
    <source>
        <strain evidence="3">cv. PFS-1207/04</strain>
    </source>
</reference>
<dbReference type="Gene3D" id="1.10.110.10">
    <property type="entry name" value="Plant lipid-transfer and hydrophobic proteins"/>
    <property type="match status" value="1"/>
</dbReference>
<gene>
    <name evidence="2" type="ORF">DY000_02017913</name>
</gene>